<reference evidence="3 4" key="1">
    <citation type="submission" date="2017-07" db="EMBL/GenBank/DDBJ databases">
        <title>Draft Genome Sequences of Select Purple Nonsulfur Bacteria.</title>
        <authorList>
            <person name="Lasarre B."/>
            <person name="Mckinlay J.B."/>
        </authorList>
    </citation>
    <scope>NUCLEOTIDE SEQUENCE [LARGE SCALE GENOMIC DNA]</scope>
    <source>
        <strain evidence="3 4">DSM 11290</strain>
    </source>
</reference>
<feature type="region of interest" description="Disordered" evidence="1">
    <location>
        <begin position="317"/>
        <end position="352"/>
    </location>
</feature>
<evidence type="ECO:0000256" key="2">
    <source>
        <dbReference type="SAM" id="SignalP"/>
    </source>
</evidence>
<evidence type="ECO:0000313" key="3">
    <source>
        <dbReference type="EMBL" id="RAI25579.1"/>
    </source>
</evidence>
<keyword evidence="4" id="KW-1185">Reference proteome</keyword>
<feature type="region of interest" description="Disordered" evidence="1">
    <location>
        <begin position="30"/>
        <end position="51"/>
    </location>
</feature>
<dbReference type="EMBL" id="NPEV01000044">
    <property type="protein sequence ID" value="RAI25579.1"/>
    <property type="molecule type" value="Genomic_DNA"/>
</dbReference>
<name>A0A327JGW9_9HYPH</name>
<evidence type="ECO:0000313" key="4">
    <source>
        <dbReference type="Proteomes" id="UP000249299"/>
    </source>
</evidence>
<feature type="region of interest" description="Disordered" evidence="1">
    <location>
        <begin position="77"/>
        <end position="134"/>
    </location>
</feature>
<keyword evidence="2" id="KW-0732">Signal</keyword>
<organism evidence="3 4">
    <name type="scientific">Rhodobium orientis</name>
    <dbReference type="NCBI Taxonomy" id="34017"/>
    <lineage>
        <taxon>Bacteria</taxon>
        <taxon>Pseudomonadati</taxon>
        <taxon>Pseudomonadota</taxon>
        <taxon>Alphaproteobacteria</taxon>
        <taxon>Hyphomicrobiales</taxon>
        <taxon>Rhodobiaceae</taxon>
        <taxon>Rhodobium</taxon>
    </lineage>
</organism>
<evidence type="ECO:0000256" key="1">
    <source>
        <dbReference type="SAM" id="MobiDB-lite"/>
    </source>
</evidence>
<sequence length="442" mass="46141">MRSTLLFGTAAIAVLGFSLIDRQATAFDRPPSARPHVASTRYDAPAPQARRTSMTPRLGARYGLPDPRRGATLAQASGTAGQYTDYPPIGFDPEQLGRRNAGVSPAAPASQGQPTWPNEDAAPNLATYPPTGTNPAYPPVASGNRTGAWQPGAAPATQPTAPAYPQPAPAYGRQLPGYRQQPAYGQQPPAPPAPAYAAPTYGATGYGTPTYGAAGYPQPAYPAPQPYGTPAYPNTGGAYGAGQAAAPGYVAPNYSAPGYGAPSYGVPGQPNPYPQHWQGGQPQQPYPGAYPAPQWGGQWAPYPQGGNPFGYRPQGMNTGPAAPYGAPPAYAPTRPATQPSAPRPRSDGSMWATDRAPSLASLASPNPFAANARHADYAPVGGFAWETGNRTQQASTWRAAPTTQTAATNPYLGDYAPIETRDRWPIHRPHLASAGTPGWTYR</sequence>
<gene>
    <name evidence="3" type="ORF">CH339_17420</name>
</gene>
<accession>A0A327JGW9</accession>
<feature type="compositionally biased region" description="Low complexity" evidence="1">
    <location>
        <begin position="176"/>
        <end position="187"/>
    </location>
</feature>
<protein>
    <submittedName>
        <fullName evidence="3">Uncharacterized protein</fullName>
    </submittedName>
</protein>
<dbReference type="Proteomes" id="UP000249299">
    <property type="component" value="Unassembled WGS sequence"/>
</dbReference>
<dbReference type="AlphaFoldDB" id="A0A327JGW9"/>
<feature type="region of interest" description="Disordered" evidence="1">
    <location>
        <begin position="176"/>
        <end position="196"/>
    </location>
</feature>
<feature type="chain" id="PRO_5016330274" evidence="2">
    <location>
        <begin position="27"/>
        <end position="442"/>
    </location>
</feature>
<feature type="signal peptide" evidence="2">
    <location>
        <begin position="1"/>
        <end position="26"/>
    </location>
</feature>
<comment type="caution">
    <text evidence="3">The sequence shown here is derived from an EMBL/GenBank/DDBJ whole genome shotgun (WGS) entry which is preliminary data.</text>
</comment>
<proteinExistence type="predicted"/>